<name>A0AAN9Z1H6_9ORTH</name>
<dbReference type="Proteomes" id="UP001378592">
    <property type="component" value="Unassembled WGS sequence"/>
</dbReference>
<evidence type="ECO:0000313" key="1">
    <source>
        <dbReference type="EMBL" id="KAK7864478.1"/>
    </source>
</evidence>
<organism evidence="1 2">
    <name type="scientific">Gryllus longicercus</name>
    <dbReference type="NCBI Taxonomy" id="2509291"/>
    <lineage>
        <taxon>Eukaryota</taxon>
        <taxon>Metazoa</taxon>
        <taxon>Ecdysozoa</taxon>
        <taxon>Arthropoda</taxon>
        <taxon>Hexapoda</taxon>
        <taxon>Insecta</taxon>
        <taxon>Pterygota</taxon>
        <taxon>Neoptera</taxon>
        <taxon>Polyneoptera</taxon>
        <taxon>Orthoptera</taxon>
        <taxon>Ensifera</taxon>
        <taxon>Gryllidea</taxon>
        <taxon>Grylloidea</taxon>
        <taxon>Gryllidae</taxon>
        <taxon>Gryllinae</taxon>
        <taxon>Gryllus</taxon>
    </lineage>
</organism>
<reference evidence="1 2" key="1">
    <citation type="submission" date="2024-03" db="EMBL/GenBank/DDBJ databases">
        <title>The genome assembly and annotation of the cricket Gryllus longicercus Weissman &amp; Gray.</title>
        <authorList>
            <person name="Szrajer S."/>
            <person name="Gray D."/>
            <person name="Ylla G."/>
        </authorList>
    </citation>
    <scope>NUCLEOTIDE SEQUENCE [LARGE SCALE GENOMIC DNA]</scope>
    <source>
        <strain evidence="1">DAG 2021-001</strain>
        <tissue evidence="1">Whole body minus gut</tissue>
    </source>
</reference>
<keyword evidence="2" id="KW-1185">Reference proteome</keyword>
<comment type="caution">
    <text evidence="1">The sequence shown here is derived from an EMBL/GenBank/DDBJ whole genome shotgun (WGS) entry which is preliminary data.</text>
</comment>
<protein>
    <submittedName>
        <fullName evidence="1">Uncharacterized protein</fullName>
    </submittedName>
</protein>
<dbReference type="EMBL" id="JAZDUA010000201">
    <property type="protein sequence ID" value="KAK7864478.1"/>
    <property type="molecule type" value="Genomic_DNA"/>
</dbReference>
<accession>A0AAN9Z1H6</accession>
<proteinExistence type="predicted"/>
<sequence length="137" mass="14470">MDRAPCLEVVPFSVTLVLEAEEASGAEPVVEAEAGAGAGEEGLEALADALNRTLAAARTHLQVQVVSRAMEEVRGGGSRRMRVVLRGRLPASPPAFLARDWADDLDLSPEALANLFIELAATLVGLSWGVYSMWLAG</sequence>
<dbReference type="AlphaFoldDB" id="A0AAN9Z1H6"/>
<evidence type="ECO:0000313" key="2">
    <source>
        <dbReference type="Proteomes" id="UP001378592"/>
    </source>
</evidence>
<gene>
    <name evidence="1" type="ORF">R5R35_003102</name>
</gene>